<keyword evidence="6 8" id="KW-0456">Lyase</keyword>
<keyword evidence="2 8" id="KW-0963">Cytoplasm</keyword>
<evidence type="ECO:0000256" key="6">
    <source>
        <dbReference type="ARBA" id="ARBA00023239"/>
    </source>
</evidence>
<feature type="active site" evidence="8">
    <location>
        <position position="54"/>
    </location>
</feature>
<dbReference type="EC" id="4.2.1.59" evidence="8"/>
<dbReference type="HAMAP" id="MF_00406">
    <property type="entry name" value="FabZ"/>
    <property type="match status" value="1"/>
</dbReference>
<dbReference type="SUPFAM" id="SSF54637">
    <property type="entry name" value="Thioesterase/thiol ester dehydrase-isomerase"/>
    <property type="match status" value="1"/>
</dbReference>
<proteinExistence type="inferred from homology"/>
<comment type="function">
    <text evidence="7 8">Involved in unsaturated fatty acids biosynthesis. Catalyzes the dehydration of short chain beta-hydroxyacyl-ACPs and long chain saturated and unsaturated beta-hydroxyacyl-ACPs.</text>
</comment>
<dbReference type="PANTHER" id="PTHR30272:SF1">
    <property type="entry name" value="3-HYDROXYACYL-[ACYL-CARRIER-PROTEIN] DEHYDRATASE"/>
    <property type="match status" value="1"/>
</dbReference>
<dbReference type="CDD" id="cd01288">
    <property type="entry name" value="FabZ"/>
    <property type="match status" value="1"/>
</dbReference>
<keyword evidence="5 8" id="KW-0443">Lipid metabolism</keyword>
<comment type="subcellular location">
    <subcellularLocation>
        <location evidence="1 8">Cytoplasm</location>
    </subcellularLocation>
</comment>
<dbReference type="Proteomes" id="UP001595783">
    <property type="component" value="Unassembled WGS sequence"/>
</dbReference>
<dbReference type="Pfam" id="PF07977">
    <property type="entry name" value="FabA"/>
    <property type="match status" value="1"/>
</dbReference>
<comment type="caution">
    <text evidence="9">The sequence shown here is derived from an EMBL/GenBank/DDBJ whole genome shotgun (WGS) entry which is preliminary data.</text>
</comment>
<keyword evidence="3 8" id="KW-0444">Lipid biosynthesis</keyword>
<comment type="catalytic activity">
    <reaction evidence="8">
        <text>a (3R)-hydroxyacyl-[ACP] = a (2E)-enoyl-[ACP] + H2O</text>
        <dbReference type="Rhea" id="RHEA:13097"/>
        <dbReference type="Rhea" id="RHEA-COMP:9925"/>
        <dbReference type="Rhea" id="RHEA-COMP:9945"/>
        <dbReference type="ChEBI" id="CHEBI:15377"/>
        <dbReference type="ChEBI" id="CHEBI:78784"/>
        <dbReference type="ChEBI" id="CHEBI:78827"/>
        <dbReference type="EC" id="4.2.1.59"/>
    </reaction>
</comment>
<organism evidence="9 10">
    <name type="scientific">Helicobacter baculiformis</name>
    <dbReference type="NCBI Taxonomy" id="427351"/>
    <lineage>
        <taxon>Bacteria</taxon>
        <taxon>Pseudomonadati</taxon>
        <taxon>Campylobacterota</taxon>
        <taxon>Epsilonproteobacteria</taxon>
        <taxon>Campylobacterales</taxon>
        <taxon>Helicobacteraceae</taxon>
        <taxon>Helicobacter</taxon>
    </lineage>
</organism>
<evidence type="ECO:0000256" key="5">
    <source>
        <dbReference type="ARBA" id="ARBA00023098"/>
    </source>
</evidence>
<dbReference type="EMBL" id="JBHRZO010000048">
    <property type="protein sequence ID" value="MFC3848226.1"/>
    <property type="molecule type" value="Genomic_DNA"/>
</dbReference>
<dbReference type="RefSeq" id="WP_104751561.1">
    <property type="nucleotide sequence ID" value="NZ_FZMF01000002.1"/>
</dbReference>
<dbReference type="InterPro" id="IPR029069">
    <property type="entry name" value="HotDog_dom_sf"/>
</dbReference>
<reference evidence="10" key="1">
    <citation type="journal article" date="2019" name="Int. J. Syst. Evol. Microbiol.">
        <title>The Global Catalogue of Microorganisms (GCM) 10K type strain sequencing project: providing services to taxonomists for standard genome sequencing and annotation.</title>
        <authorList>
            <consortium name="The Broad Institute Genomics Platform"/>
            <consortium name="The Broad Institute Genome Sequencing Center for Infectious Disease"/>
            <person name="Wu L."/>
            <person name="Ma J."/>
        </authorList>
    </citation>
    <scope>NUCLEOTIDE SEQUENCE [LARGE SCALE GENOMIC DNA]</scope>
    <source>
        <strain evidence="10">CCUG 53816</strain>
    </source>
</reference>
<sequence>MQDCVLDMDIHAIAQILPHRYPFLLVDRVVRLQTYRQVHAYKNITYNEEVFTGHFPSKPIYPGVLIVEGMAQAGGLLAFVSLFGVDPEVARTKLVYFMTIDRVKFRNPVTPGDQMHYHLEVIKYKGMIWQVGGVAKVGDKVMAEAELKAMIVDKESGKRGAGEQA</sequence>
<dbReference type="InterPro" id="IPR013114">
    <property type="entry name" value="FabA_FabZ"/>
</dbReference>
<gene>
    <name evidence="8 9" type="primary">fabZ</name>
    <name evidence="9" type="ORF">ACFOPX_06785</name>
</gene>
<evidence type="ECO:0000256" key="3">
    <source>
        <dbReference type="ARBA" id="ARBA00022516"/>
    </source>
</evidence>
<dbReference type="NCBIfam" id="TIGR01750">
    <property type="entry name" value="fabZ"/>
    <property type="match status" value="1"/>
</dbReference>
<comment type="similarity">
    <text evidence="8">Belongs to the thioester dehydratase family. FabZ subfamily.</text>
</comment>
<keyword evidence="10" id="KW-1185">Reference proteome</keyword>
<evidence type="ECO:0000313" key="10">
    <source>
        <dbReference type="Proteomes" id="UP001595783"/>
    </source>
</evidence>
<dbReference type="Gene3D" id="3.10.129.10">
    <property type="entry name" value="Hotdog Thioesterase"/>
    <property type="match status" value="1"/>
</dbReference>
<dbReference type="InterPro" id="IPR010084">
    <property type="entry name" value="FabZ"/>
</dbReference>
<dbReference type="PANTHER" id="PTHR30272">
    <property type="entry name" value="3-HYDROXYACYL-[ACYL-CARRIER-PROTEIN] DEHYDRATASE"/>
    <property type="match status" value="1"/>
</dbReference>
<name>A0ABV7ZJJ5_9HELI</name>
<evidence type="ECO:0000313" key="9">
    <source>
        <dbReference type="EMBL" id="MFC3848226.1"/>
    </source>
</evidence>
<evidence type="ECO:0000256" key="2">
    <source>
        <dbReference type="ARBA" id="ARBA00022490"/>
    </source>
</evidence>
<evidence type="ECO:0000256" key="7">
    <source>
        <dbReference type="ARBA" id="ARBA00025049"/>
    </source>
</evidence>
<accession>A0ABV7ZJJ5</accession>
<protein>
    <recommendedName>
        <fullName evidence="8">3-hydroxyacyl-[acyl-carrier-protein] dehydratase FabZ</fullName>
        <ecNumber evidence="8">4.2.1.59</ecNumber>
    </recommendedName>
    <alternativeName>
        <fullName evidence="8">(3R)-hydroxymyristoyl-[acyl-carrier-protein] dehydratase</fullName>
        <shortName evidence="8">(3R)-hydroxymyristoyl-ACP dehydrase</shortName>
    </alternativeName>
    <alternativeName>
        <fullName evidence="8">Beta-hydroxyacyl-ACP dehydratase</fullName>
    </alternativeName>
</protein>
<dbReference type="NCBIfam" id="NF000582">
    <property type="entry name" value="PRK00006.1"/>
    <property type="match status" value="1"/>
</dbReference>
<keyword evidence="4 8" id="KW-0441">Lipid A biosynthesis</keyword>
<evidence type="ECO:0000256" key="8">
    <source>
        <dbReference type="HAMAP-Rule" id="MF_00406"/>
    </source>
</evidence>
<evidence type="ECO:0000256" key="1">
    <source>
        <dbReference type="ARBA" id="ARBA00004496"/>
    </source>
</evidence>
<dbReference type="GO" id="GO:0019171">
    <property type="term" value="F:(3R)-hydroxyacyl-[acyl-carrier-protein] dehydratase activity"/>
    <property type="evidence" value="ECO:0007669"/>
    <property type="project" value="UniProtKB-EC"/>
</dbReference>
<evidence type="ECO:0000256" key="4">
    <source>
        <dbReference type="ARBA" id="ARBA00022556"/>
    </source>
</evidence>